<gene>
    <name evidence="1" type="ORF">DSO57_1011792</name>
</gene>
<organism evidence="1 2">
    <name type="scientific">Entomophthora muscae</name>
    <dbReference type="NCBI Taxonomy" id="34485"/>
    <lineage>
        <taxon>Eukaryota</taxon>
        <taxon>Fungi</taxon>
        <taxon>Fungi incertae sedis</taxon>
        <taxon>Zoopagomycota</taxon>
        <taxon>Entomophthoromycotina</taxon>
        <taxon>Entomophthoromycetes</taxon>
        <taxon>Entomophthorales</taxon>
        <taxon>Entomophthoraceae</taxon>
        <taxon>Entomophthora</taxon>
    </lineage>
</organism>
<sequence>MFGPKDSRYIIQPHLYKDKYNYLTAYQVPVTPSVSLAWLPARITYCKQDYVHPAPWALVLCWALLTGPVVVGICYAPLATAPIRASLIPVGDYLSTESNGEPLGSVRNLSLPSPMMDSQTSLQQIQNLVSSLPSKSESRSSQPFRSTAKTTIPKPTAENSSIHQGTPSVLKSLPRLYVVLFKLQVGIVDWSKD</sequence>
<comment type="caution">
    <text evidence="1">The sequence shown here is derived from an EMBL/GenBank/DDBJ whole genome shotgun (WGS) entry which is preliminary data.</text>
</comment>
<reference evidence="1" key="1">
    <citation type="submission" date="2022-04" db="EMBL/GenBank/DDBJ databases">
        <title>Genome of the entomopathogenic fungus Entomophthora muscae.</title>
        <authorList>
            <person name="Elya C."/>
            <person name="Lovett B.R."/>
            <person name="Lee E."/>
            <person name="Macias A.M."/>
            <person name="Hajek A.E."/>
            <person name="De Bivort B.L."/>
            <person name="Kasson M.T."/>
            <person name="De Fine Licht H.H."/>
            <person name="Stajich J.E."/>
        </authorList>
    </citation>
    <scope>NUCLEOTIDE SEQUENCE</scope>
    <source>
        <strain evidence="1">Berkeley</strain>
    </source>
</reference>
<proteinExistence type="predicted"/>
<protein>
    <submittedName>
        <fullName evidence="1">Uncharacterized protein</fullName>
    </submittedName>
</protein>
<dbReference type="EMBL" id="QTSX02002881">
    <property type="protein sequence ID" value="KAJ9073902.1"/>
    <property type="molecule type" value="Genomic_DNA"/>
</dbReference>
<accession>A0ACC2THA0</accession>
<keyword evidence="2" id="KW-1185">Reference proteome</keyword>
<name>A0ACC2THA0_9FUNG</name>
<dbReference type="Proteomes" id="UP001165960">
    <property type="component" value="Unassembled WGS sequence"/>
</dbReference>
<evidence type="ECO:0000313" key="1">
    <source>
        <dbReference type="EMBL" id="KAJ9073902.1"/>
    </source>
</evidence>
<evidence type="ECO:0000313" key="2">
    <source>
        <dbReference type="Proteomes" id="UP001165960"/>
    </source>
</evidence>